<evidence type="ECO:0000313" key="4">
    <source>
        <dbReference type="EMBL" id="KAG6490618.1"/>
    </source>
</evidence>
<evidence type="ECO:0000256" key="2">
    <source>
        <dbReference type="SAM" id="MobiDB-lite"/>
    </source>
</evidence>
<proteinExistence type="predicted"/>
<dbReference type="Pfam" id="PF07859">
    <property type="entry name" value="Abhydrolase_3"/>
    <property type="match status" value="1"/>
</dbReference>
<accession>A0A8J5FMP3</accession>
<dbReference type="Gene3D" id="3.40.50.1820">
    <property type="entry name" value="alpha/beta hydrolase"/>
    <property type="match status" value="1"/>
</dbReference>
<gene>
    <name evidence="4" type="ORF">ZIOFF_051926</name>
</gene>
<feature type="domain" description="Alpha/beta hydrolase fold-3" evidence="3">
    <location>
        <begin position="91"/>
        <end position="304"/>
    </location>
</feature>
<evidence type="ECO:0000313" key="5">
    <source>
        <dbReference type="Proteomes" id="UP000734854"/>
    </source>
</evidence>
<dbReference type="InterPro" id="IPR050466">
    <property type="entry name" value="Carboxylest/Gibb_receptor"/>
</dbReference>
<evidence type="ECO:0000259" key="3">
    <source>
        <dbReference type="Pfam" id="PF07859"/>
    </source>
</evidence>
<sequence>MGASPCAQLRDDDINPQHQPVTGDGHGPATEEVRGLIRLYRDGHVERLPAVASVPPASTPDLDVVCEELIVAGGLTARLYLLPKLQALPLLVYFHGGGFCVGSVAWRCYHEFAARLAARANCAVLSVDYRLAPEHPLPAAYEDGLGVLQWATHRASGELARWRHLCDFSRVFLAGDSAGAAIAYHAALKYDARSEAAAPLRGAILIQPFFGGAARTWSETNQPQSSKSALSLATSDCYWRMALPAGADRDHRWCNPLAAKLPAAEASRLPALLVCDSELDILRDRSREFCKAMSSAGVRVEQIDTFGFISILWYVFGVAVTILEPHAIGWVHVVGETGHLHF</sequence>
<dbReference type="EMBL" id="JACMSC010000014">
    <property type="protein sequence ID" value="KAG6490618.1"/>
    <property type="molecule type" value="Genomic_DNA"/>
</dbReference>
<dbReference type="Proteomes" id="UP000734854">
    <property type="component" value="Unassembled WGS sequence"/>
</dbReference>
<dbReference type="PANTHER" id="PTHR23024">
    <property type="entry name" value="ARYLACETAMIDE DEACETYLASE"/>
    <property type="match status" value="1"/>
</dbReference>
<dbReference type="PROSITE" id="PS01174">
    <property type="entry name" value="LIPASE_GDXG_SER"/>
    <property type="match status" value="1"/>
</dbReference>
<dbReference type="InterPro" id="IPR013094">
    <property type="entry name" value="AB_hydrolase_3"/>
</dbReference>
<dbReference type="InterPro" id="IPR029058">
    <property type="entry name" value="AB_hydrolase_fold"/>
</dbReference>
<dbReference type="GO" id="GO:0016787">
    <property type="term" value="F:hydrolase activity"/>
    <property type="evidence" value="ECO:0007669"/>
    <property type="project" value="InterPro"/>
</dbReference>
<dbReference type="InterPro" id="IPR033140">
    <property type="entry name" value="Lipase_GDXG_put_SER_AS"/>
</dbReference>
<dbReference type="PANTHER" id="PTHR23024:SF589">
    <property type="entry name" value="CARBOXYLESTERASE 17-RELATED"/>
    <property type="match status" value="1"/>
</dbReference>
<dbReference type="SUPFAM" id="SSF53474">
    <property type="entry name" value="alpha/beta-Hydrolases"/>
    <property type="match status" value="1"/>
</dbReference>
<evidence type="ECO:0000256" key="1">
    <source>
        <dbReference type="PROSITE-ProRule" id="PRU10038"/>
    </source>
</evidence>
<keyword evidence="5" id="KW-1185">Reference proteome</keyword>
<dbReference type="AlphaFoldDB" id="A0A8J5FMP3"/>
<reference evidence="4 5" key="1">
    <citation type="submission" date="2020-08" db="EMBL/GenBank/DDBJ databases">
        <title>Plant Genome Project.</title>
        <authorList>
            <person name="Zhang R.-G."/>
        </authorList>
    </citation>
    <scope>NUCLEOTIDE SEQUENCE [LARGE SCALE GENOMIC DNA]</scope>
    <source>
        <tissue evidence="4">Rhizome</tissue>
    </source>
</reference>
<protein>
    <recommendedName>
        <fullName evidence="3">Alpha/beta hydrolase fold-3 domain-containing protein</fullName>
    </recommendedName>
</protein>
<feature type="active site" evidence="1">
    <location>
        <position position="177"/>
    </location>
</feature>
<organism evidence="4 5">
    <name type="scientific">Zingiber officinale</name>
    <name type="common">Ginger</name>
    <name type="synonym">Amomum zingiber</name>
    <dbReference type="NCBI Taxonomy" id="94328"/>
    <lineage>
        <taxon>Eukaryota</taxon>
        <taxon>Viridiplantae</taxon>
        <taxon>Streptophyta</taxon>
        <taxon>Embryophyta</taxon>
        <taxon>Tracheophyta</taxon>
        <taxon>Spermatophyta</taxon>
        <taxon>Magnoliopsida</taxon>
        <taxon>Liliopsida</taxon>
        <taxon>Zingiberales</taxon>
        <taxon>Zingiberaceae</taxon>
        <taxon>Zingiber</taxon>
    </lineage>
</organism>
<feature type="region of interest" description="Disordered" evidence="2">
    <location>
        <begin position="1"/>
        <end position="29"/>
    </location>
</feature>
<name>A0A8J5FMP3_ZINOF</name>
<comment type="caution">
    <text evidence="4">The sequence shown here is derived from an EMBL/GenBank/DDBJ whole genome shotgun (WGS) entry which is preliminary data.</text>
</comment>